<dbReference type="EMBL" id="LT607753">
    <property type="protein sequence ID" value="SCG62311.1"/>
    <property type="molecule type" value="Genomic_DNA"/>
</dbReference>
<reference evidence="3" key="1">
    <citation type="submission" date="2016-06" db="EMBL/GenBank/DDBJ databases">
        <authorList>
            <person name="Varghese N."/>
            <person name="Submissions Spin"/>
        </authorList>
    </citation>
    <scope>NUCLEOTIDE SEQUENCE [LARGE SCALE GENOMIC DNA]</scope>
    <source>
        <strain evidence="3">DSM 45161</strain>
    </source>
</reference>
<proteinExistence type="predicted"/>
<gene>
    <name evidence="2" type="ORF">GA0070614_3480</name>
</gene>
<sequence length="40" mass="4390">MTIVCRPLTATHSDRDLSVHVVSGNDRGARRPDDTTRPEG</sequence>
<dbReference type="Proteomes" id="UP000198215">
    <property type="component" value="Chromosome I"/>
</dbReference>
<protein>
    <submittedName>
        <fullName evidence="2">Uncharacterized protein</fullName>
    </submittedName>
</protein>
<feature type="region of interest" description="Disordered" evidence="1">
    <location>
        <begin position="16"/>
        <end position="40"/>
    </location>
</feature>
<keyword evidence="3" id="KW-1185">Reference proteome</keyword>
<name>A0A1C5IWB4_9ACTN</name>
<dbReference type="AlphaFoldDB" id="A0A1C5IWB4"/>
<dbReference type="RefSeq" id="WP_269459449.1">
    <property type="nucleotide sequence ID" value="NZ_LT607753.1"/>
</dbReference>
<evidence type="ECO:0000313" key="2">
    <source>
        <dbReference type="EMBL" id="SCG62311.1"/>
    </source>
</evidence>
<organism evidence="2 3">
    <name type="scientific">Micromonospora coxensis</name>
    <dbReference type="NCBI Taxonomy" id="356852"/>
    <lineage>
        <taxon>Bacteria</taxon>
        <taxon>Bacillati</taxon>
        <taxon>Actinomycetota</taxon>
        <taxon>Actinomycetes</taxon>
        <taxon>Micromonosporales</taxon>
        <taxon>Micromonosporaceae</taxon>
        <taxon>Micromonospora</taxon>
    </lineage>
</organism>
<evidence type="ECO:0000256" key="1">
    <source>
        <dbReference type="SAM" id="MobiDB-lite"/>
    </source>
</evidence>
<accession>A0A1C5IWB4</accession>
<feature type="compositionally biased region" description="Basic and acidic residues" evidence="1">
    <location>
        <begin position="27"/>
        <end position="40"/>
    </location>
</feature>
<evidence type="ECO:0000313" key="3">
    <source>
        <dbReference type="Proteomes" id="UP000198215"/>
    </source>
</evidence>